<dbReference type="AlphaFoldDB" id="A0A5F2BK79"/>
<proteinExistence type="predicted"/>
<feature type="region of interest" description="Disordered" evidence="1">
    <location>
        <begin position="79"/>
        <end position="119"/>
    </location>
</feature>
<accession>A0A5F2BK79</accession>
<protein>
    <submittedName>
        <fullName evidence="2">Uncharacterized protein</fullName>
    </submittedName>
</protein>
<sequence>MFKDAVARLRERVKTSNVIKSGDSDPDLKSLASKVTTLLDAGSISADTDKITEWAIAQGVTEESAKEFANDVVDAYFDDTEDETISKSELGSDSEEEEDEEKKKEKKKKEESEKNKEKEIEKARIAYLSNIQNALEVLKSNQETLAAAIEHLLDRSEENTKFKDDFQKLKSELGELTKRPANEKTPVTTNVQKSNLDSKIPGQVAAQDRDKFSKIIIKGIEQGQCYIEDISFLEARGQLTDRASKFIQEYKEVQK</sequence>
<dbReference type="Proteomes" id="UP000298429">
    <property type="component" value="Unassembled WGS sequence"/>
</dbReference>
<feature type="compositionally biased region" description="Basic and acidic residues" evidence="1">
    <location>
        <begin position="108"/>
        <end position="119"/>
    </location>
</feature>
<comment type="caution">
    <text evidence="2">The sequence shown here is derived from an EMBL/GenBank/DDBJ whole genome shotgun (WGS) entry which is preliminary data.</text>
</comment>
<organism evidence="2 3">
    <name type="scientific">Leptospira barantonii</name>
    <dbReference type="NCBI Taxonomy" id="2023184"/>
    <lineage>
        <taxon>Bacteria</taxon>
        <taxon>Pseudomonadati</taxon>
        <taxon>Spirochaetota</taxon>
        <taxon>Spirochaetia</taxon>
        <taxon>Leptospirales</taxon>
        <taxon>Leptospiraceae</taxon>
        <taxon>Leptospira</taxon>
    </lineage>
</organism>
<dbReference type="OrthoDB" id="345881at2"/>
<reference evidence="2 3" key="1">
    <citation type="journal article" date="2019" name="PLoS Negl. Trop. Dis.">
        <title>Revisiting the worldwide diversity of Leptospira species in the environment.</title>
        <authorList>
            <person name="Vincent A.T."/>
            <person name="Schiettekatte O."/>
            <person name="Bourhy P."/>
            <person name="Veyrier F.J."/>
            <person name="Picardeau M."/>
        </authorList>
    </citation>
    <scope>NUCLEOTIDE SEQUENCE [LARGE SCALE GENOMIC DNA]</scope>
    <source>
        <strain evidence="2 3">201702444</strain>
    </source>
</reference>
<dbReference type="RefSeq" id="WP_135670320.1">
    <property type="nucleotide sequence ID" value="NZ_RQGN01000036.1"/>
</dbReference>
<gene>
    <name evidence="2" type="ORF">EHQ76_06850</name>
</gene>
<evidence type="ECO:0000256" key="1">
    <source>
        <dbReference type="SAM" id="MobiDB-lite"/>
    </source>
</evidence>
<name>A0A5F2BK79_9LEPT</name>
<dbReference type="EMBL" id="RQGN01000036">
    <property type="protein sequence ID" value="TGM05979.1"/>
    <property type="molecule type" value="Genomic_DNA"/>
</dbReference>
<evidence type="ECO:0000313" key="3">
    <source>
        <dbReference type="Proteomes" id="UP000298429"/>
    </source>
</evidence>
<evidence type="ECO:0000313" key="2">
    <source>
        <dbReference type="EMBL" id="TGM05979.1"/>
    </source>
</evidence>